<proteinExistence type="predicted"/>
<keyword evidence="1" id="KW-1133">Transmembrane helix</keyword>
<organism evidence="2">
    <name type="scientific">Timema bartmani</name>
    <dbReference type="NCBI Taxonomy" id="61472"/>
    <lineage>
        <taxon>Eukaryota</taxon>
        <taxon>Metazoa</taxon>
        <taxon>Ecdysozoa</taxon>
        <taxon>Arthropoda</taxon>
        <taxon>Hexapoda</taxon>
        <taxon>Insecta</taxon>
        <taxon>Pterygota</taxon>
        <taxon>Neoptera</taxon>
        <taxon>Polyneoptera</taxon>
        <taxon>Phasmatodea</taxon>
        <taxon>Timematodea</taxon>
        <taxon>Timematoidea</taxon>
        <taxon>Timematidae</taxon>
        <taxon>Timema</taxon>
    </lineage>
</organism>
<dbReference type="EMBL" id="OD565395">
    <property type="protein sequence ID" value="CAD7441675.1"/>
    <property type="molecule type" value="Genomic_DNA"/>
</dbReference>
<keyword evidence="1" id="KW-0472">Membrane</keyword>
<accession>A0A7R9EV61</accession>
<evidence type="ECO:0000313" key="2">
    <source>
        <dbReference type="EMBL" id="CAD7441675.1"/>
    </source>
</evidence>
<protein>
    <submittedName>
        <fullName evidence="2">Uncharacterized protein</fullName>
    </submittedName>
</protein>
<keyword evidence="1" id="KW-0812">Transmembrane</keyword>
<gene>
    <name evidence="2" type="ORF">TBIB3V08_LOCUS4130</name>
</gene>
<sequence>MPRIITAILASDIISELRQSDDITQFGWFHLLVLFVCGSTFLSVTLVPNVLTYMSDDVGCDLGLSLQDKSTTNDITYTGLHPSCTSTLIKLVDSMTRLSSVKGLDSRVRLDSTP</sequence>
<dbReference type="AlphaFoldDB" id="A0A7R9EV61"/>
<evidence type="ECO:0000256" key="1">
    <source>
        <dbReference type="SAM" id="Phobius"/>
    </source>
</evidence>
<reference evidence="2" key="1">
    <citation type="submission" date="2020-11" db="EMBL/GenBank/DDBJ databases">
        <authorList>
            <person name="Tran Van P."/>
        </authorList>
    </citation>
    <scope>NUCLEOTIDE SEQUENCE</scope>
</reference>
<name>A0A7R9EV61_9NEOP</name>
<feature type="transmembrane region" description="Helical" evidence="1">
    <location>
        <begin position="27"/>
        <end position="47"/>
    </location>
</feature>